<gene>
    <name evidence="3" type="ORF">N656DRAFT_771410</name>
</gene>
<organism evidence="3 4">
    <name type="scientific">Canariomyces notabilis</name>
    <dbReference type="NCBI Taxonomy" id="2074819"/>
    <lineage>
        <taxon>Eukaryota</taxon>
        <taxon>Fungi</taxon>
        <taxon>Dikarya</taxon>
        <taxon>Ascomycota</taxon>
        <taxon>Pezizomycotina</taxon>
        <taxon>Sordariomycetes</taxon>
        <taxon>Sordariomycetidae</taxon>
        <taxon>Sordariales</taxon>
        <taxon>Chaetomiaceae</taxon>
        <taxon>Canariomyces</taxon>
    </lineage>
</organism>
<evidence type="ECO:0000313" key="3">
    <source>
        <dbReference type="EMBL" id="KAK4108948.1"/>
    </source>
</evidence>
<feature type="compositionally biased region" description="Basic residues" evidence="1">
    <location>
        <begin position="175"/>
        <end position="184"/>
    </location>
</feature>
<name>A0AAN6QEY4_9PEZI</name>
<feature type="region of interest" description="Disordered" evidence="1">
    <location>
        <begin position="23"/>
        <end position="192"/>
    </location>
</feature>
<dbReference type="RefSeq" id="XP_064666518.1">
    <property type="nucleotide sequence ID" value="XM_064813857.1"/>
</dbReference>
<dbReference type="InterPro" id="IPR027911">
    <property type="entry name" value="DUF4604"/>
</dbReference>
<dbReference type="GeneID" id="89937982"/>
<feature type="compositionally biased region" description="Basic and acidic residues" evidence="1">
    <location>
        <begin position="149"/>
        <end position="167"/>
    </location>
</feature>
<dbReference type="EMBL" id="MU853359">
    <property type="protein sequence ID" value="KAK4108948.1"/>
    <property type="molecule type" value="Genomic_DNA"/>
</dbReference>
<dbReference type="Proteomes" id="UP001302812">
    <property type="component" value="Unassembled WGS sequence"/>
</dbReference>
<sequence length="192" mass="20270">MSQKITSKNLHYTSTLPPFLARLRGQADAETDPNAPDPILSARRRPGKPRSGSAEAEDAPLVVDEHGNAVSVALNPDGSVKAQQDSTATGVEGEEARNGSVARSDAADDGAVSREKLAGNSDAMGRSKKRRVAKVVGADADADEEEAQEHDKKGRGERRSKLDDRDGPASSANAKAKRKAKKIKLSFGDDEG</sequence>
<evidence type="ECO:0000259" key="2">
    <source>
        <dbReference type="Pfam" id="PF15377"/>
    </source>
</evidence>
<protein>
    <recommendedName>
        <fullName evidence="2">DUF4604 domain-containing protein</fullName>
    </recommendedName>
</protein>
<reference evidence="3" key="2">
    <citation type="submission" date="2023-05" db="EMBL/GenBank/DDBJ databases">
        <authorList>
            <consortium name="Lawrence Berkeley National Laboratory"/>
            <person name="Steindorff A."/>
            <person name="Hensen N."/>
            <person name="Bonometti L."/>
            <person name="Westerberg I."/>
            <person name="Brannstrom I.O."/>
            <person name="Guillou S."/>
            <person name="Cros-Aarteil S."/>
            <person name="Calhoun S."/>
            <person name="Haridas S."/>
            <person name="Kuo A."/>
            <person name="Mondo S."/>
            <person name="Pangilinan J."/>
            <person name="Riley R."/>
            <person name="Labutti K."/>
            <person name="Andreopoulos B."/>
            <person name="Lipzen A."/>
            <person name="Chen C."/>
            <person name="Yanf M."/>
            <person name="Daum C."/>
            <person name="Ng V."/>
            <person name="Clum A."/>
            <person name="Ohm R."/>
            <person name="Martin F."/>
            <person name="Silar P."/>
            <person name="Natvig D."/>
            <person name="Lalanne C."/>
            <person name="Gautier V."/>
            <person name="Ament-Velasquez S.L."/>
            <person name="Kruys A."/>
            <person name="Hutchinson M.I."/>
            <person name="Powell A.J."/>
            <person name="Barry K."/>
            <person name="Miller A.N."/>
            <person name="Grigoriev I.V."/>
            <person name="Debuchy R."/>
            <person name="Gladieux P."/>
            <person name="Thoren M.H."/>
            <person name="Johannesson H."/>
        </authorList>
    </citation>
    <scope>NUCLEOTIDE SEQUENCE</scope>
    <source>
        <strain evidence="3">CBS 508.74</strain>
    </source>
</reference>
<evidence type="ECO:0000313" key="4">
    <source>
        <dbReference type="Proteomes" id="UP001302812"/>
    </source>
</evidence>
<dbReference type="AlphaFoldDB" id="A0AAN6QEY4"/>
<keyword evidence="4" id="KW-1185">Reference proteome</keyword>
<comment type="caution">
    <text evidence="3">The sequence shown here is derived from an EMBL/GenBank/DDBJ whole genome shotgun (WGS) entry which is preliminary data.</text>
</comment>
<feature type="domain" description="DUF4604" evidence="2">
    <location>
        <begin position="8"/>
        <end position="191"/>
    </location>
</feature>
<proteinExistence type="predicted"/>
<dbReference type="Pfam" id="PF15377">
    <property type="entry name" value="DUF4604"/>
    <property type="match status" value="1"/>
</dbReference>
<evidence type="ECO:0000256" key="1">
    <source>
        <dbReference type="SAM" id="MobiDB-lite"/>
    </source>
</evidence>
<accession>A0AAN6QEY4</accession>
<reference evidence="3" key="1">
    <citation type="journal article" date="2023" name="Mol. Phylogenet. Evol.">
        <title>Genome-scale phylogeny and comparative genomics of the fungal order Sordariales.</title>
        <authorList>
            <person name="Hensen N."/>
            <person name="Bonometti L."/>
            <person name="Westerberg I."/>
            <person name="Brannstrom I.O."/>
            <person name="Guillou S."/>
            <person name="Cros-Aarteil S."/>
            <person name="Calhoun S."/>
            <person name="Haridas S."/>
            <person name="Kuo A."/>
            <person name="Mondo S."/>
            <person name="Pangilinan J."/>
            <person name="Riley R."/>
            <person name="LaButti K."/>
            <person name="Andreopoulos B."/>
            <person name="Lipzen A."/>
            <person name="Chen C."/>
            <person name="Yan M."/>
            <person name="Daum C."/>
            <person name="Ng V."/>
            <person name="Clum A."/>
            <person name="Steindorff A."/>
            <person name="Ohm R.A."/>
            <person name="Martin F."/>
            <person name="Silar P."/>
            <person name="Natvig D.O."/>
            <person name="Lalanne C."/>
            <person name="Gautier V."/>
            <person name="Ament-Velasquez S.L."/>
            <person name="Kruys A."/>
            <person name="Hutchinson M.I."/>
            <person name="Powell A.J."/>
            <person name="Barry K."/>
            <person name="Miller A.N."/>
            <person name="Grigoriev I.V."/>
            <person name="Debuchy R."/>
            <person name="Gladieux P."/>
            <person name="Hiltunen Thoren M."/>
            <person name="Johannesson H."/>
        </authorList>
    </citation>
    <scope>NUCLEOTIDE SEQUENCE</scope>
    <source>
        <strain evidence="3">CBS 508.74</strain>
    </source>
</reference>